<proteinExistence type="predicted"/>
<feature type="compositionally biased region" description="Polar residues" evidence="1">
    <location>
        <begin position="23"/>
        <end position="34"/>
    </location>
</feature>
<gene>
    <name evidence="2" type="ORF">FSB75_00530</name>
</gene>
<dbReference type="AlphaFoldDB" id="A0A5B8UR01"/>
<evidence type="ECO:0000313" key="2">
    <source>
        <dbReference type="EMBL" id="QEC58410.1"/>
    </source>
</evidence>
<dbReference type="EMBL" id="CP042433">
    <property type="protein sequence ID" value="QEC58410.1"/>
    <property type="molecule type" value="Genomic_DNA"/>
</dbReference>
<dbReference type="KEGG" id="fgg:FSB75_00530"/>
<sequence length="79" mass="8906">MIGVVKDNWKYIEPNHGAAFQKLTGTETGNSPSPQLFDLSNDVGEKNNLAEKYPAKVKTLQNLLQQIKAKSRNEKEFML</sequence>
<accession>A0A5B8UR01</accession>
<reference evidence="2 3" key="1">
    <citation type="journal article" date="2015" name="Int. J. Syst. Evol. Microbiol.">
        <title>Flavisolibacter ginsenosidimutans sp. nov., with ginsenoside-converting activity isolated from soil used for cultivating ginseng.</title>
        <authorList>
            <person name="Zhao Y."/>
            <person name="Liu Q."/>
            <person name="Kang M.S."/>
            <person name="Jin F."/>
            <person name="Yu H."/>
            <person name="Im W.T."/>
        </authorList>
    </citation>
    <scope>NUCLEOTIDE SEQUENCE [LARGE SCALE GENOMIC DNA]</scope>
    <source>
        <strain evidence="2 3">Gsoil 636</strain>
    </source>
</reference>
<protein>
    <submittedName>
        <fullName evidence="2">Uncharacterized protein</fullName>
    </submittedName>
</protein>
<keyword evidence="3" id="KW-1185">Reference proteome</keyword>
<organism evidence="2 3">
    <name type="scientific">Flavisolibacter ginsenosidimutans</name>
    <dbReference type="NCBI Taxonomy" id="661481"/>
    <lineage>
        <taxon>Bacteria</taxon>
        <taxon>Pseudomonadati</taxon>
        <taxon>Bacteroidota</taxon>
        <taxon>Chitinophagia</taxon>
        <taxon>Chitinophagales</taxon>
        <taxon>Chitinophagaceae</taxon>
        <taxon>Flavisolibacter</taxon>
    </lineage>
</organism>
<dbReference type="InterPro" id="IPR017850">
    <property type="entry name" value="Alkaline_phosphatase_core_sf"/>
</dbReference>
<feature type="region of interest" description="Disordered" evidence="1">
    <location>
        <begin position="22"/>
        <end position="41"/>
    </location>
</feature>
<dbReference type="Gene3D" id="3.30.1120.10">
    <property type="match status" value="1"/>
</dbReference>
<dbReference type="SUPFAM" id="SSF53649">
    <property type="entry name" value="Alkaline phosphatase-like"/>
    <property type="match status" value="1"/>
</dbReference>
<evidence type="ECO:0000256" key="1">
    <source>
        <dbReference type="SAM" id="MobiDB-lite"/>
    </source>
</evidence>
<dbReference type="Proteomes" id="UP000321204">
    <property type="component" value="Chromosome"/>
</dbReference>
<name>A0A5B8UR01_9BACT</name>
<evidence type="ECO:0000313" key="3">
    <source>
        <dbReference type="Proteomes" id="UP000321204"/>
    </source>
</evidence>